<comment type="function">
    <text evidence="4">NAD-dependent protein deacetylase which modulates the activities of several enzymes which are inactive in their acetylated form.</text>
</comment>
<dbReference type="GO" id="GO:0070403">
    <property type="term" value="F:NAD+ binding"/>
    <property type="evidence" value="ECO:0007669"/>
    <property type="project" value="UniProtKB-UniRule"/>
</dbReference>
<comment type="subcellular location">
    <subcellularLocation>
        <location evidence="4">Cytoplasm</location>
    </subcellularLocation>
</comment>
<feature type="binding site" evidence="4">
    <location>
        <position position="98"/>
    </location>
    <ligand>
        <name>nicotinamide</name>
        <dbReference type="ChEBI" id="CHEBI:17154"/>
    </ligand>
</feature>
<feature type="binding site" evidence="4">
    <location>
        <position position="98"/>
    </location>
    <ligand>
        <name>NAD(+)</name>
        <dbReference type="ChEBI" id="CHEBI:57540"/>
    </ligand>
</feature>
<feature type="binding site" evidence="4">
    <location>
        <position position="31"/>
    </location>
    <ligand>
        <name>NAD(+)</name>
        <dbReference type="ChEBI" id="CHEBI:57540"/>
    </ligand>
</feature>
<dbReference type="STRING" id="416591.Tlet_2029"/>
<evidence type="ECO:0000256" key="4">
    <source>
        <dbReference type="HAMAP-Rule" id="MF_01968"/>
    </source>
</evidence>
<feature type="binding site" evidence="4">
    <location>
        <position position="30"/>
    </location>
    <ligand>
        <name>nicotinamide</name>
        <dbReference type="ChEBI" id="CHEBI:17154"/>
    </ligand>
</feature>
<dbReference type="Proteomes" id="UP000002016">
    <property type="component" value="Chromosome"/>
</dbReference>
<dbReference type="NCBIfam" id="NF001752">
    <property type="entry name" value="PRK00481.1-1"/>
    <property type="match status" value="1"/>
</dbReference>
<keyword evidence="3 4" id="KW-0520">NAD</keyword>
<dbReference type="PANTHER" id="PTHR11085:SF4">
    <property type="entry name" value="NAD-DEPENDENT PROTEIN DEACYLASE"/>
    <property type="match status" value="1"/>
</dbReference>
<evidence type="ECO:0000313" key="7">
    <source>
        <dbReference type="EMBL" id="ABV34583.1"/>
    </source>
</evidence>
<feature type="active site" description="Proton acceptor" evidence="4 5">
    <location>
        <position position="113"/>
    </location>
</feature>
<feature type="binding site" evidence="4">
    <location>
        <position position="210"/>
    </location>
    <ligand>
        <name>NAD(+)</name>
        <dbReference type="ChEBI" id="CHEBI:57540"/>
    </ligand>
</feature>
<feature type="binding site" evidence="4">
    <location>
        <position position="19"/>
    </location>
    <ligand>
        <name>NAD(+)</name>
        <dbReference type="ChEBI" id="CHEBI:57540"/>
    </ligand>
</feature>
<feature type="binding site" evidence="4 5">
    <location>
        <position position="145"/>
    </location>
    <ligand>
        <name>Zn(2+)</name>
        <dbReference type="ChEBI" id="CHEBI:29105"/>
    </ligand>
</feature>
<keyword evidence="1 4" id="KW-0963">Cytoplasm</keyword>
<comment type="catalytic activity">
    <reaction evidence="4">
        <text>N(6)-acetyl-L-lysyl-[protein] + NAD(+) + H2O = 2''-O-acetyl-ADP-D-ribose + nicotinamide + L-lysyl-[protein]</text>
        <dbReference type="Rhea" id="RHEA:43636"/>
        <dbReference type="Rhea" id="RHEA-COMP:9752"/>
        <dbReference type="Rhea" id="RHEA-COMP:10731"/>
        <dbReference type="ChEBI" id="CHEBI:15377"/>
        <dbReference type="ChEBI" id="CHEBI:17154"/>
        <dbReference type="ChEBI" id="CHEBI:29969"/>
        <dbReference type="ChEBI" id="CHEBI:57540"/>
        <dbReference type="ChEBI" id="CHEBI:61930"/>
        <dbReference type="ChEBI" id="CHEBI:83767"/>
        <dbReference type="EC" id="2.3.1.286"/>
    </reaction>
</comment>
<feature type="binding site" evidence="4 5">
    <location>
        <position position="124"/>
    </location>
    <ligand>
        <name>Zn(2+)</name>
        <dbReference type="ChEBI" id="CHEBI:29105"/>
    </ligand>
</feature>
<dbReference type="HAMAP" id="MF_01968">
    <property type="entry name" value="Sirtuin_ClassU"/>
    <property type="match status" value="1"/>
</dbReference>
<dbReference type="RefSeq" id="WP_012004059.1">
    <property type="nucleotide sequence ID" value="NC_009828.1"/>
</dbReference>
<evidence type="ECO:0000259" key="6">
    <source>
        <dbReference type="PROSITE" id="PS50305"/>
    </source>
</evidence>
<protein>
    <recommendedName>
        <fullName evidence="4">NAD-dependent protein deacetylase</fullName>
        <ecNumber evidence="4">2.3.1.286</ecNumber>
    </recommendedName>
    <alternativeName>
        <fullName evidence="4">Regulatory protein SIR2 homolog</fullName>
    </alternativeName>
</protein>
<feature type="binding site" evidence="4">
    <location>
        <position position="212"/>
    </location>
    <ligand>
        <name>NAD(+)</name>
        <dbReference type="ChEBI" id="CHEBI:57540"/>
    </ligand>
</feature>
<feature type="binding site" evidence="4">
    <location>
        <position position="30"/>
    </location>
    <ligand>
        <name>NAD(+)</name>
        <dbReference type="ChEBI" id="CHEBI:57540"/>
    </ligand>
</feature>
<dbReference type="InterPro" id="IPR029035">
    <property type="entry name" value="DHS-like_NAD/FAD-binding_dom"/>
</dbReference>
<feature type="binding site" evidence="4">
    <location>
        <position position="227"/>
    </location>
    <ligand>
        <name>NAD(+)</name>
        <dbReference type="ChEBI" id="CHEBI:57540"/>
    </ligand>
</feature>
<dbReference type="KEGG" id="tle:Tlet_2029"/>
<dbReference type="Pfam" id="PF02146">
    <property type="entry name" value="SIR2"/>
    <property type="match status" value="1"/>
</dbReference>
<dbReference type="GO" id="GO:0017136">
    <property type="term" value="F:histone deacetylase activity, NAD-dependent"/>
    <property type="evidence" value="ECO:0007669"/>
    <property type="project" value="TreeGrafter"/>
</dbReference>
<dbReference type="EMBL" id="CP000812">
    <property type="protein sequence ID" value="ABV34583.1"/>
    <property type="molecule type" value="Genomic_DNA"/>
</dbReference>
<dbReference type="Gene3D" id="3.30.1600.10">
    <property type="entry name" value="SIR2/SIRT2 'Small Domain"/>
    <property type="match status" value="1"/>
</dbReference>
<dbReference type="NCBIfam" id="NF010736">
    <property type="entry name" value="PRK14138.1"/>
    <property type="match status" value="1"/>
</dbReference>
<dbReference type="InterPro" id="IPR050134">
    <property type="entry name" value="NAD-dep_sirtuin_deacylases"/>
</dbReference>
<dbReference type="Gene3D" id="3.40.50.1220">
    <property type="entry name" value="TPP-binding domain"/>
    <property type="match status" value="1"/>
</dbReference>
<evidence type="ECO:0000256" key="5">
    <source>
        <dbReference type="PROSITE-ProRule" id="PRU00236"/>
    </source>
</evidence>
<dbReference type="EC" id="2.3.1.286" evidence="4"/>
<evidence type="ECO:0000313" key="8">
    <source>
        <dbReference type="Proteomes" id="UP000002016"/>
    </source>
</evidence>
<dbReference type="InterPro" id="IPR028628">
    <property type="entry name" value="Sirtuin_class_U"/>
</dbReference>
<keyword evidence="8" id="KW-1185">Reference proteome</keyword>
<dbReference type="HOGENOM" id="CLU_023643_3_0_0"/>
<reference evidence="7 8" key="2">
    <citation type="journal article" date="2009" name="Proc. Natl. Acad. Sci. U.S.A.">
        <title>On the chimeric nature, thermophilic origin, and phylogenetic placement of the Thermotogales.</title>
        <authorList>
            <person name="Zhaxybayeva O."/>
            <person name="Swithers K.S."/>
            <person name="Lapierre P."/>
            <person name="Fournier G.P."/>
            <person name="Bickhart D.M."/>
            <person name="DeBoy R.T."/>
            <person name="Nelson K.E."/>
            <person name="Nesbo C.L."/>
            <person name="Doolittle W.F."/>
            <person name="Gogarten J.P."/>
            <person name="Noll K.M."/>
        </authorList>
    </citation>
    <scope>NUCLEOTIDE SEQUENCE [LARGE SCALE GENOMIC DNA]</scope>
    <source>
        <strain evidence="8">ATCC BAA-301 / DSM 14385 / NBRC 107922 / TMO</strain>
    </source>
</reference>
<dbReference type="AlphaFoldDB" id="A8F8U9"/>
<name>A8F8U9_PSELT</name>
<organism evidence="7 8">
    <name type="scientific">Pseudothermotoga lettingae (strain ATCC BAA-301 / DSM 14385 / NBRC 107922 / TMO)</name>
    <name type="common">Thermotoga lettingae</name>
    <dbReference type="NCBI Taxonomy" id="416591"/>
    <lineage>
        <taxon>Bacteria</taxon>
        <taxon>Thermotogati</taxon>
        <taxon>Thermotogota</taxon>
        <taxon>Thermotogae</taxon>
        <taxon>Thermotogales</taxon>
        <taxon>Thermotogaceae</taxon>
        <taxon>Pseudothermotoga</taxon>
    </lineage>
</organism>
<dbReference type="InterPro" id="IPR003000">
    <property type="entry name" value="Sirtuin"/>
</dbReference>
<dbReference type="GO" id="GO:0005737">
    <property type="term" value="C:cytoplasm"/>
    <property type="evidence" value="ECO:0007669"/>
    <property type="project" value="UniProtKB-SubCell"/>
</dbReference>
<feature type="domain" description="Deacetylase sirtuin-type" evidence="6">
    <location>
        <begin position="1"/>
        <end position="244"/>
    </location>
</feature>
<feature type="binding site" evidence="4">
    <location>
        <position position="95"/>
    </location>
    <ligand>
        <name>NAD(+)</name>
        <dbReference type="ChEBI" id="CHEBI:57540"/>
    </ligand>
</feature>
<dbReference type="InterPro" id="IPR026590">
    <property type="entry name" value="Ssirtuin_cat_dom"/>
</dbReference>
<sequence length="244" mass="27261">MNLIELLKSCRYGVALTGAGISTPSGIPDFRSPTGLYSKYPENVFDIDYLYNNPEGFYRFCKEALIPMADAKPNVAHYLLAKLEQKGYIKAVITQNIDGLHQKAGNQNIIELHGSIYNYYCIKCLKRYTIDDVKNMLSKTSVPKCSCSGMIRPDIVFFGEQLPQKALSEAEYHSINCDLMIVFGSSLLVYPAAQFPYIAKMNGSKLIIVNSGRTGLDHICDLKIEKELSTFANEFFSSGSDFLN</sequence>
<feature type="binding site" evidence="4">
    <location>
        <position position="23"/>
    </location>
    <ligand>
        <name>NAD(+)</name>
        <dbReference type="ChEBI" id="CHEBI:57540"/>
    </ligand>
</feature>
<dbReference type="eggNOG" id="COG0846">
    <property type="taxonomic scope" value="Bacteria"/>
</dbReference>
<evidence type="ECO:0000256" key="1">
    <source>
        <dbReference type="ARBA" id="ARBA00022490"/>
    </source>
</evidence>
<accession>A8F8U9</accession>
<dbReference type="PROSITE" id="PS50305">
    <property type="entry name" value="SIRTUIN"/>
    <property type="match status" value="1"/>
</dbReference>
<keyword evidence="2 4" id="KW-0808">Transferase</keyword>
<dbReference type="SUPFAM" id="SSF52467">
    <property type="entry name" value="DHS-like NAD/FAD-binding domain"/>
    <property type="match status" value="1"/>
</dbReference>
<feature type="binding site" evidence="4 5">
    <location>
        <position position="121"/>
    </location>
    <ligand>
        <name>Zn(2+)</name>
        <dbReference type="ChEBI" id="CHEBI:29105"/>
    </ligand>
</feature>
<feature type="binding site" evidence="4">
    <location>
        <position position="113"/>
    </location>
    <ligand>
        <name>NAD(+)</name>
        <dbReference type="ChEBI" id="CHEBI:57540"/>
    </ligand>
</feature>
<keyword evidence="4 5" id="KW-0479">Metal-binding</keyword>
<keyword evidence="4 5" id="KW-0862">Zinc</keyword>
<feature type="binding site" evidence="4">
    <location>
        <position position="97"/>
    </location>
    <ligand>
        <name>nicotinamide</name>
        <dbReference type="ChEBI" id="CHEBI:17154"/>
    </ligand>
</feature>
<dbReference type="PANTHER" id="PTHR11085">
    <property type="entry name" value="NAD-DEPENDENT PROTEIN DEACYLASE SIRTUIN-5, MITOCHONDRIAL-RELATED"/>
    <property type="match status" value="1"/>
</dbReference>
<evidence type="ECO:0000256" key="3">
    <source>
        <dbReference type="ARBA" id="ARBA00023027"/>
    </source>
</evidence>
<dbReference type="GO" id="GO:0008270">
    <property type="term" value="F:zinc ion binding"/>
    <property type="evidence" value="ECO:0007669"/>
    <property type="project" value="UniProtKB-UniRule"/>
</dbReference>
<comment type="caution">
    <text evidence="4">Lacks conserved residue(s) required for the propagation of feature annotation.</text>
</comment>
<dbReference type="NCBIfam" id="NF001753">
    <property type="entry name" value="PRK00481.1-3"/>
    <property type="match status" value="1"/>
</dbReference>
<dbReference type="InterPro" id="IPR026591">
    <property type="entry name" value="Sirtuin_cat_small_dom_sf"/>
</dbReference>
<comment type="similarity">
    <text evidence="4">Belongs to the sirtuin family. Class U subfamily.</text>
</comment>
<feature type="binding site" evidence="4">
    <location>
        <position position="186"/>
    </location>
    <ligand>
        <name>NAD(+)</name>
        <dbReference type="ChEBI" id="CHEBI:57540"/>
    </ligand>
</feature>
<proteinExistence type="inferred from homology"/>
<comment type="cofactor">
    <cofactor evidence="4">
        <name>Zn(2+)</name>
        <dbReference type="ChEBI" id="CHEBI:29105"/>
    </cofactor>
    <text evidence="4">Binds 1 zinc ion per subunit.</text>
</comment>
<reference evidence="7 8" key="1">
    <citation type="submission" date="2007-08" db="EMBL/GenBank/DDBJ databases">
        <title>Complete sequence of Thermotoga lettingae TMO.</title>
        <authorList>
            <consortium name="US DOE Joint Genome Institute"/>
            <person name="Copeland A."/>
            <person name="Lucas S."/>
            <person name="Lapidus A."/>
            <person name="Barry K."/>
            <person name="Glavina del Rio T."/>
            <person name="Dalin E."/>
            <person name="Tice H."/>
            <person name="Pitluck S."/>
            <person name="Foster B."/>
            <person name="Bruce D."/>
            <person name="Schmutz J."/>
            <person name="Larimer F."/>
            <person name="Land M."/>
            <person name="Hauser L."/>
            <person name="Kyrpides N."/>
            <person name="Mikhailova N."/>
            <person name="Nelson K."/>
            <person name="Gogarten J.P."/>
            <person name="Noll K."/>
            <person name="Richardson P."/>
        </authorList>
    </citation>
    <scope>NUCLEOTIDE SEQUENCE [LARGE SCALE GENOMIC DNA]</scope>
    <source>
        <strain evidence="8">ATCC BAA-301 / DSM 14385 / NBRC 107922 / TMO</strain>
    </source>
</reference>
<dbReference type="OrthoDB" id="9800582at2"/>
<feature type="binding site" evidence="4 5">
    <location>
        <position position="147"/>
    </location>
    <ligand>
        <name>Zn(2+)</name>
        <dbReference type="ChEBI" id="CHEBI:29105"/>
    </ligand>
</feature>
<gene>
    <name evidence="4" type="primary">cobB</name>
    <name evidence="7" type="ordered locus">Tlet_2029</name>
</gene>
<evidence type="ECO:0000256" key="2">
    <source>
        <dbReference type="ARBA" id="ARBA00022679"/>
    </source>
</evidence>
<feature type="binding site" evidence="4">
    <location>
        <position position="185"/>
    </location>
    <ligand>
        <name>NAD(+)</name>
        <dbReference type="ChEBI" id="CHEBI:57540"/>
    </ligand>
</feature>
<feature type="binding site" evidence="4">
    <location>
        <position position="97"/>
    </location>
    <ligand>
        <name>NAD(+)</name>
        <dbReference type="ChEBI" id="CHEBI:57540"/>
    </ligand>
</feature>